<protein>
    <submittedName>
        <fullName evidence="1">Uncharacterized protein</fullName>
    </submittedName>
</protein>
<sequence length="92" mass="10129">IERVAGCRVADWPDRIQCMTAVEIREGLARGGGHGLYVRYTDGSCDLKINASMSSHAILANFIHENIHHAMPEASARDVDRLTKVVADRVGR</sequence>
<reference evidence="1" key="1">
    <citation type="journal article" date="2015" name="Nature">
        <title>Complex archaea that bridge the gap between prokaryotes and eukaryotes.</title>
        <authorList>
            <person name="Spang A."/>
            <person name="Saw J.H."/>
            <person name="Jorgensen S.L."/>
            <person name="Zaremba-Niedzwiedzka K."/>
            <person name="Martijn J."/>
            <person name="Lind A.E."/>
            <person name="van Eijk R."/>
            <person name="Schleper C."/>
            <person name="Guy L."/>
            <person name="Ettema T.J."/>
        </authorList>
    </citation>
    <scope>NUCLEOTIDE SEQUENCE</scope>
</reference>
<comment type="caution">
    <text evidence="1">The sequence shown here is derived from an EMBL/GenBank/DDBJ whole genome shotgun (WGS) entry which is preliminary data.</text>
</comment>
<proteinExistence type="predicted"/>
<evidence type="ECO:0000313" key="1">
    <source>
        <dbReference type="EMBL" id="KKL09148.1"/>
    </source>
</evidence>
<dbReference type="EMBL" id="LAZR01042596">
    <property type="protein sequence ID" value="KKL09148.1"/>
    <property type="molecule type" value="Genomic_DNA"/>
</dbReference>
<gene>
    <name evidence="1" type="ORF">LCGC14_2568750</name>
</gene>
<feature type="non-terminal residue" evidence="1">
    <location>
        <position position="1"/>
    </location>
</feature>
<organism evidence="1">
    <name type="scientific">marine sediment metagenome</name>
    <dbReference type="NCBI Taxonomy" id="412755"/>
    <lineage>
        <taxon>unclassified sequences</taxon>
        <taxon>metagenomes</taxon>
        <taxon>ecological metagenomes</taxon>
    </lineage>
</organism>
<name>A0A0F9DAP0_9ZZZZ</name>
<dbReference type="AlphaFoldDB" id="A0A0F9DAP0"/>
<accession>A0A0F9DAP0</accession>